<dbReference type="STRING" id="77044.A0A1W2TUZ8"/>
<feature type="compositionally biased region" description="Basic and acidic residues" evidence="1">
    <location>
        <begin position="413"/>
        <end position="423"/>
    </location>
</feature>
<reference evidence="3" key="1">
    <citation type="submission" date="2016-03" db="EMBL/GenBank/DDBJ databases">
        <title>Draft genome sequence of Rosellinia necatrix.</title>
        <authorList>
            <person name="Kanematsu S."/>
        </authorList>
    </citation>
    <scope>NUCLEOTIDE SEQUENCE [LARGE SCALE GENOMIC DNA]</scope>
    <source>
        <strain evidence="3">W97</strain>
    </source>
</reference>
<feature type="compositionally biased region" description="Acidic residues" evidence="1">
    <location>
        <begin position="394"/>
        <end position="412"/>
    </location>
</feature>
<evidence type="ECO:0000313" key="4">
    <source>
        <dbReference type="Proteomes" id="UP000054516"/>
    </source>
</evidence>
<dbReference type="AlphaFoldDB" id="A0A1W2TUZ8"/>
<accession>A0A1W2TUZ8</accession>
<keyword evidence="2" id="KW-0812">Transmembrane</keyword>
<keyword evidence="4" id="KW-1185">Reference proteome</keyword>
<protein>
    <submittedName>
        <fullName evidence="3">Putative glycosyltransferase family 25 protein</fullName>
    </submittedName>
</protein>
<organism evidence="3">
    <name type="scientific">Rosellinia necatrix</name>
    <name type="common">White root-rot fungus</name>
    <dbReference type="NCBI Taxonomy" id="77044"/>
    <lineage>
        <taxon>Eukaryota</taxon>
        <taxon>Fungi</taxon>
        <taxon>Dikarya</taxon>
        <taxon>Ascomycota</taxon>
        <taxon>Pezizomycotina</taxon>
        <taxon>Sordariomycetes</taxon>
        <taxon>Xylariomycetidae</taxon>
        <taxon>Xylariales</taxon>
        <taxon>Xylariaceae</taxon>
        <taxon>Rosellinia</taxon>
    </lineage>
</organism>
<gene>
    <name evidence="3" type="ORF">SAMD00023353_7900180</name>
</gene>
<sequence>MLSAKLELGRFRFQCEVAYRIQFLFRFYSTANNPTKAGYLKPPEFQYDETAVARPTRFPRSRSTQDNNTMSRYRRSPATILLLVLLSLAYYVYIYTYALRPIPQAQLSRTLGDDEDVLNSTLGVADIFVINLPSRPDRRQAMAAAANVSGLTLTFLDGLRGGNVPPARKGKSTGDGEGPGSTVPASAGARGSWLAHRNALRAVVDGGRGSALVLEDDVDWDARLKAQMRTFAAAARTWLRADITTTTTTTTTNTNTTENDARSPYGDGWDVLWLGHCGADLPGPSVRSGGRGGGEGDLVVAIADDATVPAPKHLRPHPSAPRDALAARYPAHTRVVHAAAGGNACTLAYAVSRRGARDVLRRFGRAGYAGQWDLMLRDYCAGRYGGGGRRSGGEEDEKEDETEEAEEEEEEGEKEKEGEEKGARGRRPVCLTVQPPLVSHYYAGAGGDGGGGGASVSDIGGFGGGFARRTTGTPYVRLSVQANLGRLAAGAPVDELVDQLPDDGDTLW</sequence>
<evidence type="ECO:0000256" key="1">
    <source>
        <dbReference type="SAM" id="MobiDB-lite"/>
    </source>
</evidence>
<keyword evidence="3" id="KW-0808">Transferase</keyword>
<feature type="region of interest" description="Disordered" evidence="1">
    <location>
        <begin position="385"/>
        <end position="428"/>
    </location>
</feature>
<keyword evidence="2" id="KW-0472">Membrane</keyword>
<dbReference type="GO" id="GO:0016740">
    <property type="term" value="F:transferase activity"/>
    <property type="evidence" value="ECO:0007669"/>
    <property type="project" value="UniProtKB-KW"/>
</dbReference>
<dbReference type="OMA" id="PPIFAHH"/>
<dbReference type="InterPro" id="IPR002654">
    <property type="entry name" value="Glyco_trans_25"/>
</dbReference>
<evidence type="ECO:0000256" key="2">
    <source>
        <dbReference type="SAM" id="Phobius"/>
    </source>
</evidence>
<feature type="region of interest" description="Disordered" evidence="1">
    <location>
        <begin position="164"/>
        <end position="188"/>
    </location>
</feature>
<dbReference type="EMBL" id="DF977524">
    <property type="protein sequence ID" value="GAP92439.1"/>
    <property type="molecule type" value="Genomic_DNA"/>
</dbReference>
<dbReference type="OrthoDB" id="47375at2759"/>
<dbReference type="Proteomes" id="UP000054516">
    <property type="component" value="Unassembled WGS sequence"/>
</dbReference>
<dbReference type="CDD" id="cd06532">
    <property type="entry name" value="Glyco_transf_25"/>
    <property type="match status" value="1"/>
</dbReference>
<evidence type="ECO:0000313" key="3">
    <source>
        <dbReference type="EMBL" id="GAP92439.1"/>
    </source>
</evidence>
<keyword evidence="2" id="KW-1133">Transmembrane helix</keyword>
<proteinExistence type="predicted"/>
<name>A0A1W2TUZ8_ROSNE</name>
<feature type="transmembrane region" description="Helical" evidence="2">
    <location>
        <begin position="80"/>
        <end position="99"/>
    </location>
</feature>